<dbReference type="GO" id="GO:0005886">
    <property type="term" value="C:plasma membrane"/>
    <property type="evidence" value="ECO:0007669"/>
    <property type="project" value="UniProtKB-SubCell"/>
</dbReference>
<dbReference type="AlphaFoldDB" id="A0A2K8P3G4"/>
<evidence type="ECO:0000256" key="5">
    <source>
        <dbReference type="ARBA" id="ARBA00022989"/>
    </source>
</evidence>
<reference evidence="9 10" key="1">
    <citation type="submission" date="2017-11" db="EMBL/GenBank/DDBJ databases">
        <title>Genome sequence of Mesoplasma tabanidae BARC 857 (ATCC 49584).</title>
        <authorList>
            <person name="Lo W.-S."/>
            <person name="Kuo C.-H."/>
        </authorList>
    </citation>
    <scope>NUCLEOTIDE SEQUENCE [LARGE SCALE GENOMIC DNA]</scope>
    <source>
        <strain evidence="9 10">BARC 857</strain>
    </source>
</reference>
<dbReference type="PANTHER" id="PTHR30465">
    <property type="entry name" value="INNER MEMBRANE ABC TRANSPORTER"/>
    <property type="match status" value="1"/>
</dbReference>
<dbReference type="InterPro" id="IPR035906">
    <property type="entry name" value="MetI-like_sf"/>
</dbReference>
<evidence type="ECO:0000256" key="2">
    <source>
        <dbReference type="ARBA" id="ARBA00022448"/>
    </source>
</evidence>
<dbReference type="EMBL" id="CP024969">
    <property type="protein sequence ID" value="ATZ21304.1"/>
    <property type="molecule type" value="Genomic_DNA"/>
</dbReference>
<dbReference type="OrthoDB" id="9773221at2"/>
<dbReference type="PANTHER" id="PTHR30465:SF0">
    <property type="entry name" value="OLIGOPEPTIDE TRANSPORT SYSTEM PERMEASE PROTEIN APPB"/>
    <property type="match status" value="1"/>
</dbReference>
<dbReference type="NCBIfam" id="NF043081">
    <property type="entry name" value="MMSYN1_0165"/>
    <property type="match status" value="1"/>
</dbReference>
<feature type="transmembrane region" description="Helical" evidence="7">
    <location>
        <begin position="309"/>
        <end position="327"/>
    </location>
</feature>
<keyword evidence="2 7" id="KW-0813">Transport</keyword>
<evidence type="ECO:0000256" key="6">
    <source>
        <dbReference type="ARBA" id="ARBA00023136"/>
    </source>
</evidence>
<dbReference type="Proteomes" id="UP000232223">
    <property type="component" value="Chromosome"/>
</dbReference>
<evidence type="ECO:0000256" key="3">
    <source>
        <dbReference type="ARBA" id="ARBA00022475"/>
    </source>
</evidence>
<dbReference type="RefSeq" id="WP_100679271.1">
    <property type="nucleotide sequence ID" value="NZ_CP024969.1"/>
</dbReference>
<proteinExistence type="inferred from homology"/>
<dbReference type="PROSITE" id="PS50928">
    <property type="entry name" value="ABC_TM1"/>
    <property type="match status" value="1"/>
</dbReference>
<evidence type="ECO:0000256" key="7">
    <source>
        <dbReference type="RuleBase" id="RU363032"/>
    </source>
</evidence>
<dbReference type="Pfam" id="PF00528">
    <property type="entry name" value="BPD_transp_1"/>
    <property type="match status" value="1"/>
</dbReference>
<evidence type="ECO:0000313" key="9">
    <source>
        <dbReference type="EMBL" id="ATZ21304.1"/>
    </source>
</evidence>
<gene>
    <name evidence="9" type="primary">oppB</name>
    <name evidence="9" type="ORF">MTABA_v1c01000</name>
</gene>
<evidence type="ECO:0000256" key="1">
    <source>
        <dbReference type="ARBA" id="ARBA00004651"/>
    </source>
</evidence>
<keyword evidence="10" id="KW-1185">Reference proteome</keyword>
<keyword evidence="3" id="KW-1003">Cell membrane</keyword>
<feature type="transmembrane region" description="Helical" evidence="7">
    <location>
        <begin position="229"/>
        <end position="253"/>
    </location>
</feature>
<comment type="subcellular location">
    <subcellularLocation>
        <location evidence="1 7">Cell membrane</location>
        <topology evidence="1 7">Multi-pass membrane protein</topology>
    </subcellularLocation>
</comment>
<feature type="transmembrane region" description="Helical" evidence="7">
    <location>
        <begin position="65"/>
        <end position="86"/>
    </location>
</feature>
<feature type="transmembrane region" description="Helical" evidence="7">
    <location>
        <begin position="265"/>
        <end position="289"/>
    </location>
</feature>
<keyword evidence="5 7" id="KW-1133">Transmembrane helix</keyword>
<dbReference type="SUPFAM" id="SSF161098">
    <property type="entry name" value="MetI-like"/>
    <property type="match status" value="1"/>
</dbReference>
<dbReference type="GO" id="GO:0055085">
    <property type="term" value="P:transmembrane transport"/>
    <property type="evidence" value="ECO:0007669"/>
    <property type="project" value="InterPro"/>
</dbReference>
<dbReference type="InterPro" id="IPR000515">
    <property type="entry name" value="MetI-like"/>
</dbReference>
<feature type="transmembrane region" description="Helical" evidence="7">
    <location>
        <begin position="409"/>
        <end position="434"/>
    </location>
</feature>
<dbReference type="KEGG" id="mtab:MTABA_v1c01000"/>
<dbReference type="Gene3D" id="1.10.3720.10">
    <property type="entry name" value="MetI-like"/>
    <property type="match status" value="1"/>
</dbReference>
<evidence type="ECO:0000256" key="4">
    <source>
        <dbReference type="ARBA" id="ARBA00022692"/>
    </source>
</evidence>
<name>A0A2K8P3G4_9MOLU</name>
<evidence type="ECO:0000313" key="10">
    <source>
        <dbReference type="Proteomes" id="UP000232223"/>
    </source>
</evidence>
<keyword evidence="6 7" id="KW-0472">Membrane</keyword>
<sequence length="444" mass="49124">MIKSKNKSTLKNFNLDALDLDLNEELIYAQPTFWRTVSYRFEELKEEASKYFRRHPLIGYSFKRIVYGLLTLIVSIAIVFFLVNFVTPDSSYLPDVSELGKMGIGTSGPKYDAFLQTRLELFGVSGNAIERLLRYFKNIIPFIPKHILVGQSVEFPEASQLSEAQIIINTVLYTGGQVDGLLKTGSQELIDAIKINASYKTVWVYLGVVKSSSMGMPGSTEVTSLFASAIPYSFGIGSVAVLISYLIGIPLGIEAAKRKGKVTDGAINGTATFLLAVPSLVIVIAIYLISILVFGHSSIFSSGSFWTRFWPVVALVILMAPTTIILTRRYVVDEMTADYTKFAYAKGLGESKVFYIHIFRNAGVRILRELPLDLAFTLFGASILTETQWNIPGMSQLIINGVNNRDSFVILGFITFASLVKIAATLVSDLFMVLMDPRVKLSGR</sequence>
<protein>
    <submittedName>
        <fullName evidence="9">Oligopeptide ABC transporter permease</fullName>
    </submittedName>
</protein>
<evidence type="ECO:0000259" key="8">
    <source>
        <dbReference type="PROSITE" id="PS50928"/>
    </source>
</evidence>
<dbReference type="CDD" id="cd06261">
    <property type="entry name" value="TM_PBP2"/>
    <property type="match status" value="1"/>
</dbReference>
<accession>A0A2K8P3G4</accession>
<organism evidence="9 10">
    <name type="scientific">Mesoplasma tabanidae</name>
    <dbReference type="NCBI Taxonomy" id="219745"/>
    <lineage>
        <taxon>Bacteria</taxon>
        <taxon>Bacillati</taxon>
        <taxon>Mycoplasmatota</taxon>
        <taxon>Mollicutes</taxon>
        <taxon>Entomoplasmatales</taxon>
        <taxon>Entomoplasmataceae</taxon>
        <taxon>Mesoplasma</taxon>
    </lineage>
</organism>
<feature type="domain" description="ABC transmembrane type-1" evidence="8">
    <location>
        <begin position="230"/>
        <end position="432"/>
    </location>
</feature>
<keyword evidence="4 7" id="KW-0812">Transmembrane</keyword>
<comment type="similarity">
    <text evidence="7">Belongs to the binding-protein-dependent transport system permease family.</text>
</comment>